<sequence length="322" mass="37813">MTYKQLTESERYQIFSLKEAGFTQRFIATSLKRHPSTISRELRRNQQAQEYCPQQAQCKALERRHSAVKVIKVTFKIRTLIKQLIWKGLSPEQTAGYLKKENIISLHHETVYRLIYQDKREGGDLWQHLRIAKKPYRKRYGSYERRGKIKNRISIEKRPKIVDKRQRIGDWEGDTIIGKEHKSALLTLVERKTLFTVIIKLENKTAEAVVKAITRNLSLLKQKVKTITFDNGLEFAEHEMISKNLDAKIYFAHPYSPWERGINENTNGLIREYFPKGTDFNKVSELEINLAANSLNKRPRKTRGYNTPDELFKGTKTHLLRL</sequence>
<evidence type="ECO:0000313" key="7">
    <source>
        <dbReference type="EMBL" id="KMJ45167.1"/>
    </source>
</evidence>
<accession>A0A0J5FTA1</accession>
<comment type="function">
    <text evidence="1">Required for the transposition of the insertion element.</text>
</comment>
<dbReference type="GO" id="GO:0015074">
    <property type="term" value="P:DNA integration"/>
    <property type="evidence" value="ECO:0007669"/>
    <property type="project" value="InterPro"/>
</dbReference>
<reference evidence="7 8" key="1">
    <citation type="submission" date="2015-06" db="EMBL/GenBank/DDBJ databases">
        <title>Draft Whole-Genome Sequence of the Entomopathogenic Bacterium Xenorhabdus khoisanae.</title>
        <authorList>
            <person name="Naidoo S."/>
            <person name="Featherston J."/>
            <person name="Gray V.M."/>
        </authorList>
    </citation>
    <scope>NUCLEOTIDE SEQUENCE [LARGE SCALE GENOMIC DNA]</scope>
    <source>
        <strain evidence="7 8">MCB</strain>
    </source>
</reference>
<dbReference type="InterPro" id="IPR051917">
    <property type="entry name" value="Transposase-Integrase"/>
</dbReference>
<dbReference type="GO" id="GO:0005829">
    <property type="term" value="C:cytosol"/>
    <property type="evidence" value="ECO:0007669"/>
    <property type="project" value="TreeGrafter"/>
</dbReference>
<comment type="caution">
    <text evidence="7">The sequence shown here is derived from an EMBL/GenBank/DDBJ whole genome shotgun (WGS) entry which is preliminary data.</text>
</comment>
<evidence type="ECO:0000313" key="8">
    <source>
        <dbReference type="Proteomes" id="UP000036277"/>
    </source>
</evidence>
<dbReference type="InterPro" id="IPR036397">
    <property type="entry name" value="RNaseH_sf"/>
</dbReference>
<dbReference type="AlphaFoldDB" id="A0A0J5FTA1"/>
<dbReference type="InterPro" id="IPR009057">
    <property type="entry name" value="Homeodomain-like_sf"/>
</dbReference>
<dbReference type="Pfam" id="PF00665">
    <property type="entry name" value="rve"/>
    <property type="match status" value="1"/>
</dbReference>
<dbReference type="InterPro" id="IPR001598">
    <property type="entry name" value="Transposase_IS30_CS"/>
</dbReference>
<dbReference type="PROSITE" id="PS01043">
    <property type="entry name" value="TRANSPOSASE_IS30"/>
    <property type="match status" value="1"/>
</dbReference>
<dbReference type="STRING" id="880157.AB204_10765"/>
<feature type="domain" description="Integrase catalytic" evidence="6">
    <location>
        <begin position="155"/>
        <end position="316"/>
    </location>
</feature>
<evidence type="ECO:0000256" key="5">
    <source>
        <dbReference type="ARBA" id="ARBA00023172"/>
    </source>
</evidence>
<dbReference type="InterPro" id="IPR025246">
    <property type="entry name" value="IS30-like_HTH"/>
</dbReference>
<evidence type="ECO:0000259" key="6">
    <source>
        <dbReference type="PROSITE" id="PS50994"/>
    </source>
</evidence>
<evidence type="ECO:0000256" key="2">
    <source>
        <dbReference type="ARBA" id="ARBA00006363"/>
    </source>
</evidence>
<protein>
    <submittedName>
        <fullName evidence="7">Transposase</fullName>
    </submittedName>
</protein>
<dbReference type="PANTHER" id="PTHR10948">
    <property type="entry name" value="TRANSPOSASE"/>
    <property type="match status" value="1"/>
</dbReference>
<dbReference type="InterPro" id="IPR001584">
    <property type="entry name" value="Integrase_cat-core"/>
</dbReference>
<comment type="similarity">
    <text evidence="2">Belongs to the transposase IS30 family.</text>
</comment>
<dbReference type="Gene3D" id="3.30.420.10">
    <property type="entry name" value="Ribonuclease H-like superfamily/Ribonuclease H"/>
    <property type="match status" value="1"/>
</dbReference>
<dbReference type="Gene3D" id="1.10.10.60">
    <property type="entry name" value="Homeodomain-like"/>
    <property type="match status" value="1"/>
</dbReference>
<keyword evidence="8" id="KW-1185">Reference proteome</keyword>
<dbReference type="SUPFAM" id="SSF46689">
    <property type="entry name" value="Homeodomain-like"/>
    <property type="match status" value="1"/>
</dbReference>
<dbReference type="InterPro" id="IPR053392">
    <property type="entry name" value="Transposase_IS30-like"/>
</dbReference>
<gene>
    <name evidence="7" type="ORF">AB204_10765</name>
</gene>
<dbReference type="PANTHER" id="PTHR10948:SF23">
    <property type="entry name" value="TRANSPOSASE INSI FOR INSERTION SEQUENCE ELEMENT IS30A-RELATED"/>
    <property type="match status" value="1"/>
</dbReference>
<dbReference type="PROSITE" id="PS50994">
    <property type="entry name" value="INTEGRASE"/>
    <property type="match status" value="1"/>
</dbReference>
<dbReference type="GO" id="GO:0003677">
    <property type="term" value="F:DNA binding"/>
    <property type="evidence" value="ECO:0007669"/>
    <property type="project" value="UniProtKB-KW"/>
</dbReference>
<name>A0A0J5FTA1_9GAMM</name>
<proteinExistence type="inferred from homology"/>
<evidence type="ECO:0000256" key="3">
    <source>
        <dbReference type="ARBA" id="ARBA00022578"/>
    </source>
</evidence>
<dbReference type="Pfam" id="PF13936">
    <property type="entry name" value="HTH_38"/>
    <property type="match status" value="1"/>
</dbReference>
<dbReference type="PATRIC" id="fig|880157.4.peg.2277"/>
<keyword evidence="3" id="KW-0815">Transposition</keyword>
<dbReference type="Proteomes" id="UP000036277">
    <property type="component" value="Unassembled WGS sequence"/>
</dbReference>
<dbReference type="GO" id="GO:0004803">
    <property type="term" value="F:transposase activity"/>
    <property type="evidence" value="ECO:0007669"/>
    <property type="project" value="InterPro"/>
</dbReference>
<keyword evidence="5" id="KW-0233">DNA recombination</keyword>
<evidence type="ECO:0000256" key="1">
    <source>
        <dbReference type="ARBA" id="ARBA00002190"/>
    </source>
</evidence>
<keyword evidence="4" id="KW-0238">DNA-binding</keyword>
<dbReference type="InterPro" id="IPR012337">
    <property type="entry name" value="RNaseH-like_sf"/>
</dbReference>
<dbReference type="SUPFAM" id="SSF53098">
    <property type="entry name" value="Ribonuclease H-like"/>
    <property type="match status" value="1"/>
</dbReference>
<evidence type="ECO:0000256" key="4">
    <source>
        <dbReference type="ARBA" id="ARBA00023125"/>
    </source>
</evidence>
<dbReference type="NCBIfam" id="NF033563">
    <property type="entry name" value="transpos_IS30"/>
    <property type="match status" value="1"/>
</dbReference>
<organism evidence="7 8">
    <name type="scientific">Xenorhabdus khoisanae</name>
    <dbReference type="NCBI Taxonomy" id="880157"/>
    <lineage>
        <taxon>Bacteria</taxon>
        <taxon>Pseudomonadati</taxon>
        <taxon>Pseudomonadota</taxon>
        <taxon>Gammaproteobacteria</taxon>
        <taxon>Enterobacterales</taxon>
        <taxon>Morganellaceae</taxon>
        <taxon>Xenorhabdus</taxon>
    </lineage>
</organism>
<dbReference type="RefSeq" id="WP_047963360.1">
    <property type="nucleotide sequence ID" value="NZ_CAWMBG010000064.1"/>
</dbReference>
<dbReference type="OrthoDB" id="9803231at2"/>
<dbReference type="GO" id="GO:0006313">
    <property type="term" value="P:DNA transposition"/>
    <property type="evidence" value="ECO:0007669"/>
    <property type="project" value="InterPro"/>
</dbReference>
<dbReference type="EMBL" id="LFCV01000064">
    <property type="protein sequence ID" value="KMJ45167.1"/>
    <property type="molecule type" value="Genomic_DNA"/>
</dbReference>